<evidence type="ECO:0000313" key="2">
    <source>
        <dbReference type="EMBL" id="KNZ64686.1"/>
    </source>
</evidence>
<gene>
    <name evidence="2" type="ORF">VP01_1004g14</name>
</gene>
<evidence type="ECO:0000313" key="3">
    <source>
        <dbReference type="Proteomes" id="UP000037035"/>
    </source>
</evidence>
<comment type="caution">
    <text evidence="2">The sequence shown here is derived from an EMBL/GenBank/DDBJ whole genome shotgun (WGS) entry which is preliminary data.</text>
</comment>
<dbReference type="Proteomes" id="UP000037035">
    <property type="component" value="Unassembled WGS sequence"/>
</dbReference>
<protein>
    <submittedName>
        <fullName evidence="2">Uncharacterized protein</fullName>
    </submittedName>
</protein>
<dbReference type="VEuPathDB" id="FungiDB:VP01_1004g14"/>
<organism evidence="2 3">
    <name type="scientific">Puccinia sorghi</name>
    <dbReference type="NCBI Taxonomy" id="27349"/>
    <lineage>
        <taxon>Eukaryota</taxon>
        <taxon>Fungi</taxon>
        <taxon>Dikarya</taxon>
        <taxon>Basidiomycota</taxon>
        <taxon>Pucciniomycotina</taxon>
        <taxon>Pucciniomycetes</taxon>
        <taxon>Pucciniales</taxon>
        <taxon>Pucciniaceae</taxon>
        <taxon>Puccinia</taxon>
    </lineage>
</organism>
<sequence>MSKRMSRLPTITLAAGVSSSTSLQTATNPQIRPDHLNFVEGENSKLKDEIRNLKKTFQAVHVQPASPLTPTPRSTQPRKSLTPKQLRERVDFDLDTVELDHVGNKLLRNIYKRGWKGEEVLALDQEKNTQRQLLRQMMNYTWKKLLLTTPRTQPGTLKKQLNLLTGLKSKDETTTNPNNNIRKVSYGNKASIHPSKRPTVLIYNDKASSMFTLQEPTLKLLKLEALGLKATTPATAMTGVNLVRKELDSDDG</sequence>
<feature type="compositionally biased region" description="Polar residues" evidence="1">
    <location>
        <begin position="66"/>
        <end position="83"/>
    </location>
</feature>
<name>A0A0L6VVI3_9BASI</name>
<reference evidence="2 3" key="1">
    <citation type="submission" date="2015-08" db="EMBL/GenBank/DDBJ databases">
        <title>Next Generation Sequencing and Analysis of the Genome of Puccinia sorghi L Schw, the Causal Agent of Maize Common Rust.</title>
        <authorList>
            <person name="Rochi L."/>
            <person name="Burguener G."/>
            <person name="Darino M."/>
            <person name="Turjanski A."/>
            <person name="Kreff E."/>
            <person name="Dieguez M.J."/>
            <person name="Sacco F."/>
        </authorList>
    </citation>
    <scope>NUCLEOTIDE SEQUENCE [LARGE SCALE GENOMIC DNA]</scope>
    <source>
        <strain evidence="2 3">RO10H11247</strain>
    </source>
</reference>
<keyword evidence="3" id="KW-1185">Reference proteome</keyword>
<dbReference type="AlphaFoldDB" id="A0A0L6VVI3"/>
<dbReference type="EMBL" id="LAVV01000055">
    <property type="protein sequence ID" value="KNZ64686.1"/>
    <property type="molecule type" value="Genomic_DNA"/>
</dbReference>
<evidence type="ECO:0000256" key="1">
    <source>
        <dbReference type="SAM" id="MobiDB-lite"/>
    </source>
</evidence>
<proteinExistence type="predicted"/>
<feature type="region of interest" description="Disordered" evidence="1">
    <location>
        <begin position="61"/>
        <end position="84"/>
    </location>
</feature>
<accession>A0A0L6VVI3</accession>